<dbReference type="Proteomes" id="UP000675881">
    <property type="component" value="Chromosome 9"/>
</dbReference>
<dbReference type="AlphaFoldDB" id="A0A7R8HDS5"/>
<name>A0A7R8HDS5_LEPSM</name>
<evidence type="ECO:0000313" key="3">
    <source>
        <dbReference type="Proteomes" id="UP000675881"/>
    </source>
</evidence>
<reference evidence="2" key="1">
    <citation type="submission" date="2021-02" db="EMBL/GenBank/DDBJ databases">
        <authorList>
            <person name="Bekaert M."/>
        </authorList>
    </citation>
    <scope>NUCLEOTIDE SEQUENCE</scope>
    <source>
        <strain evidence="2">IoA-00</strain>
    </source>
</reference>
<sequence>MFFDLEEPQQYCQIFSTVNINPESANHDTKLCYKLGSFENSEATSTSCPQLLTGPNFSKSDKQSQFQQDSFCSNHMNNLSTHYDESSIQRHNSTRPSNPSNSFSTKKRSLKRMMSFHSSTRREVETRTFKFNFLGQIYRKRSMYSISSANGPDEIKIELDDEDETNLSIPCNL</sequence>
<dbReference type="EMBL" id="HG994588">
    <property type="protein sequence ID" value="CAF3040602.1"/>
    <property type="molecule type" value="Genomic_DNA"/>
</dbReference>
<proteinExistence type="predicted"/>
<accession>A0A7R8HDS5</accession>
<keyword evidence="3" id="KW-1185">Reference proteome</keyword>
<feature type="compositionally biased region" description="Polar residues" evidence="1">
    <location>
        <begin position="89"/>
        <end position="104"/>
    </location>
</feature>
<feature type="region of interest" description="Disordered" evidence="1">
    <location>
        <begin position="83"/>
        <end position="111"/>
    </location>
</feature>
<gene>
    <name evidence="2" type="ORF">LSAA_15116</name>
</gene>
<evidence type="ECO:0000256" key="1">
    <source>
        <dbReference type="SAM" id="MobiDB-lite"/>
    </source>
</evidence>
<organism evidence="2 3">
    <name type="scientific">Lepeophtheirus salmonis</name>
    <name type="common">Salmon louse</name>
    <name type="synonym">Caligus salmonis</name>
    <dbReference type="NCBI Taxonomy" id="72036"/>
    <lineage>
        <taxon>Eukaryota</taxon>
        <taxon>Metazoa</taxon>
        <taxon>Ecdysozoa</taxon>
        <taxon>Arthropoda</taxon>
        <taxon>Crustacea</taxon>
        <taxon>Multicrustacea</taxon>
        <taxon>Hexanauplia</taxon>
        <taxon>Copepoda</taxon>
        <taxon>Siphonostomatoida</taxon>
        <taxon>Caligidae</taxon>
        <taxon>Lepeophtheirus</taxon>
    </lineage>
</organism>
<protein>
    <submittedName>
        <fullName evidence="2">(salmon louse) hypothetical protein</fullName>
    </submittedName>
</protein>
<evidence type="ECO:0000313" key="2">
    <source>
        <dbReference type="EMBL" id="CAF3040602.1"/>
    </source>
</evidence>